<evidence type="ECO:0000256" key="7">
    <source>
        <dbReference type="SAM" id="Phobius"/>
    </source>
</evidence>
<evidence type="ECO:0000313" key="10">
    <source>
        <dbReference type="Proteomes" id="UP001200034"/>
    </source>
</evidence>
<comment type="subcellular location">
    <subcellularLocation>
        <location evidence="1">Membrane</location>
        <topology evidence="1">Single-pass membrane protein</topology>
    </subcellularLocation>
</comment>
<evidence type="ECO:0000256" key="6">
    <source>
        <dbReference type="SAM" id="Coils"/>
    </source>
</evidence>
<dbReference type="Proteomes" id="UP001200034">
    <property type="component" value="Unassembled WGS sequence"/>
</dbReference>
<evidence type="ECO:0000256" key="1">
    <source>
        <dbReference type="ARBA" id="ARBA00004167"/>
    </source>
</evidence>
<dbReference type="InterPro" id="IPR046756">
    <property type="entry name" value="VAS1/VOA1_TM"/>
</dbReference>
<comment type="caution">
    <text evidence="9">The sequence shown here is derived from an EMBL/GenBank/DDBJ whole genome shotgun (WGS) entry which is preliminary data.</text>
</comment>
<dbReference type="PANTHER" id="PTHR12471">
    <property type="entry name" value="VACUOLAR ATP SYNTHASE SUBUNIT S1"/>
    <property type="match status" value="1"/>
</dbReference>
<evidence type="ECO:0000256" key="3">
    <source>
        <dbReference type="ARBA" id="ARBA00022692"/>
    </source>
</evidence>
<accession>A0AAD4K625</accession>
<evidence type="ECO:0000256" key="5">
    <source>
        <dbReference type="ARBA" id="ARBA00023136"/>
    </source>
</evidence>
<dbReference type="GO" id="GO:0033176">
    <property type="term" value="C:proton-transporting V-type ATPase complex"/>
    <property type="evidence" value="ECO:0007669"/>
    <property type="project" value="TreeGrafter"/>
</dbReference>
<feature type="non-terminal residue" evidence="9">
    <location>
        <position position="349"/>
    </location>
</feature>
<feature type="non-terminal residue" evidence="9">
    <location>
        <position position="1"/>
    </location>
</feature>
<feature type="transmembrane region" description="Helical" evidence="7">
    <location>
        <begin position="308"/>
        <end position="329"/>
    </location>
</feature>
<evidence type="ECO:0000259" key="8">
    <source>
        <dbReference type="Pfam" id="PF20520"/>
    </source>
</evidence>
<evidence type="ECO:0000256" key="2">
    <source>
        <dbReference type="ARBA" id="ARBA00009037"/>
    </source>
</evidence>
<dbReference type="EMBL" id="JAJJHW010001127">
    <property type="protein sequence ID" value="KAH8378184.1"/>
    <property type="molecule type" value="Genomic_DNA"/>
</dbReference>
<reference evidence="9" key="1">
    <citation type="journal article" date="2021" name="Mol. Ecol. Resour.">
        <title>Phylogenomic analyses of the genus Drosophila reveals genomic signals of climate adaptation.</title>
        <authorList>
            <person name="Li F."/>
            <person name="Rane R.V."/>
            <person name="Luria V."/>
            <person name="Xiong Z."/>
            <person name="Chen J."/>
            <person name="Li Z."/>
            <person name="Catullo R.A."/>
            <person name="Griffin P.C."/>
            <person name="Schiffer M."/>
            <person name="Pearce S."/>
            <person name="Lee S.F."/>
            <person name="McElroy K."/>
            <person name="Stocker A."/>
            <person name="Shirriffs J."/>
            <person name="Cockerell F."/>
            <person name="Coppin C."/>
            <person name="Sgro C.M."/>
            <person name="Karger A."/>
            <person name="Cain J.W."/>
            <person name="Weber J.A."/>
            <person name="Santpere G."/>
            <person name="Kirschner M.W."/>
            <person name="Hoffmann A.A."/>
            <person name="Oakeshott J.G."/>
            <person name="Zhang G."/>
        </authorList>
    </citation>
    <scope>NUCLEOTIDE SEQUENCE</scope>
    <source>
        <strain evidence="9">BGI-SZ-2011g</strain>
    </source>
</reference>
<sequence>LIATAICLQLTSKDFGCQDNDCFPFLRTVKPFNYYSQVYQLLDALQEIAKLRNRTVIWEDEKSAIELPCLPNEIHVYNFTDNHLNAHDNFMEANSDALRDCPLIQIYTAHWEEFEAQKRRRERVEEQKESRQLEVRAEQKKPKNNAHVLRHILAVVSISQVVLADIVDIGLHTSFKRTEANITDGSGSLKLTMVDESSILNGFFIEISTSMGPLAIDVVPVSGNWQIHQLRFAKHIFKPRDLMFYGRQFSFCCQKIVAYSEVGSTLSISMFHMDIQMDRKDYSPLDLDYKAKSCWQCESFLTPGLTQALFTVALLLLILAIGLSMLLTIGRPQKFPSAYEPELYVKGYA</sequence>
<dbReference type="AlphaFoldDB" id="A0AAD4K625"/>
<evidence type="ECO:0000256" key="4">
    <source>
        <dbReference type="ARBA" id="ARBA00022989"/>
    </source>
</evidence>
<evidence type="ECO:0000313" key="9">
    <source>
        <dbReference type="EMBL" id="KAH8378184.1"/>
    </source>
</evidence>
<proteinExistence type="inferred from homology"/>
<dbReference type="InterPro" id="IPR008388">
    <property type="entry name" value="Ac45_acc_su"/>
</dbReference>
<feature type="domain" description="V-type proton ATPase subunit S1/VOA1 transmembrane" evidence="8">
    <location>
        <begin position="299"/>
        <end position="335"/>
    </location>
</feature>
<name>A0AAD4K625_9MUSC</name>
<protein>
    <recommendedName>
        <fullName evidence="8">V-type proton ATPase subunit S1/VOA1 transmembrane domain-containing protein</fullName>
    </recommendedName>
</protein>
<keyword evidence="10" id="KW-1185">Reference proteome</keyword>
<keyword evidence="4 7" id="KW-1133">Transmembrane helix</keyword>
<dbReference type="PANTHER" id="PTHR12471:SF7">
    <property type="entry name" value="V-TYPE PROTON ATPASE SUBUNIT S1"/>
    <property type="match status" value="1"/>
</dbReference>
<feature type="coiled-coil region" evidence="6">
    <location>
        <begin position="114"/>
        <end position="141"/>
    </location>
</feature>
<dbReference type="Pfam" id="PF20520">
    <property type="entry name" value="Ac45-VOA1_TM"/>
    <property type="match status" value="1"/>
</dbReference>
<keyword evidence="3 7" id="KW-0812">Transmembrane</keyword>
<keyword evidence="5 7" id="KW-0472">Membrane</keyword>
<gene>
    <name evidence="9" type="ORF">KR093_009882</name>
</gene>
<dbReference type="GO" id="GO:0001671">
    <property type="term" value="F:ATPase activator activity"/>
    <property type="evidence" value="ECO:0007669"/>
    <property type="project" value="TreeGrafter"/>
</dbReference>
<dbReference type="GO" id="GO:0030641">
    <property type="term" value="P:regulation of cellular pH"/>
    <property type="evidence" value="ECO:0007669"/>
    <property type="project" value="TreeGrafter"/>
</dbReference>
<comment type="similarity">
    <text evidence="2">Belongs to the vacuolar ATPase subunit S1 family.</text>
</comment>
<keyword evidence="6" id="KW-0175">Coiled coil</keyword>
<organism evidence="9 10">
    <name type="scientific">Drosophila rubida</name>
    <dbReference type="NCBI Taxonomy" id="30044"/>
    <lineage>
        <taxon>Eukaryota</taxon>
        <taxon>Metazoa</taxon>
        <taxon>Ecdysozoa</taxon>
        <taxon>Arthropoda</taxon>
        <taxon>Hexapoda</taxon>
        <taxon>Insecta</taxon>
        <taxon>Pterygota</taxon>
        <taxon>Neoptera</taxon>
        <taxon>Endopterygota</taxon>
        <taxon>Diptera</taxon>
        <taxon>Brachycera</taxon>
        <taxon>Muscomorpha</taxon>
        <taxon>Ephydroidea</taxon>
        <taxon>Drosophilidae</taxon>
        <taxon>Drosophila</taxon>
    </lineage>
</organism>